<dbReference type="PANTHER" id="PTHR39434:SF1">
    <property type="entry name" value="VOC DOMAIN-CONTAINING PROTEIN"/>
    <property type="match status" value="1"/>
</dbReference>
<evidence type="ECO:0000259" key="1">
    <source>
        <dbReference type="PROSITE" id="PS51819"/>
    </source>
</evidence>
<dbReference type="PANTHER" id="PTHR39434">
    <property type="match status" value="1"/>
</dbReference>
<dbReference type="InterPro" id="IPR029068">
    <property type="entry name" value="Glyas_Bleomycin-R_OHBP_Dase"/>
</dbReference>
<dbReference type="PROSITE" id="PS51819">
    <property type="entry name" value="VOC"/>
    <property type="match status" value="1"/>
</dbReference>
<reference evidence="2 3" key="1">
    <citation type="submission" date="2021-08" db="EMBL/GenBank/DDBJ databases">
        <title>Rheinheimera aquimaris sp. nov., isolated from seawater of the East Sea in Korea.</title>
        <authorList>
            <person name="Kim K.H."/>
            <person name="Wenting R."/>
            <person name="Kim K.R."/>
            <person name="Jeon C.O."/>
        </authorList>
    </citation>
    <scope>NUCLEOTIDE SEQUENCE [LARGE SCALE GENOMIC DNA]</scope>
    <source>
        <strain evidence="2 3">MA-13</strain>
    </source>
</reference>
<protein>
    <recommendedName>
        <fullName evidence="1">VOC domain-containing protein</fullName>
    </recommendedName>
</protein>
<dbReference type="Gene3D" id="3.10.180.10">
    <property type="entry name" value="2,3-Dihydroxybiphenyl 1,2-Dioxygenase, domain 1"/>
    <property type="match status" value="1"/>
</dbReference>
<comment type="caution">
    <text evidence="2">The sequence shown here is derived from an EMBL/GenBank/DDBJ whole genome shotgun (WGS) entry which is preliminary data.</text>
</comment>
<evidence type="ECO:0000313" key="3">
    <source>
        <dbReference type="Proteomes" id="UP000663814"/>
    </source>
</evidence>
<keyword evidence="3" id="KW-1185">Reference proteome</keyword>
<dbReference type="Proteomes" id="UP000663814">
    <property type="component" value="Unassembled WGS sequence"/>
</dbReference>
<dbReference type="InterPro" id="IPR037523">
    <property type="entry name" value="VOC_core"/>
</dbReference>
<organism evidence="2 3">
    <name type="scientific">Rheinheimera maricola</name>
    <dbReference type="NCBI Taxonomy" id="2793282"/>
    <lineage>
        <taxon>Bacteria</taxon>
        <taxon>Pseudomonadati</taxon>
        <taxon>Pseudomonadota</taxon>
        <taxon>Gammaproteobacteria</taxon>
        <taxon>Chromatiales</taxon>
        <taxon>Chromatiaceae</taxon>
        <taxon>Rheinheimera</taxon>
    </lineage>
</organism>
<sequence>MKNTIFHLAIPCKDVAEAKTYYVDQLGFGQGRMYDDRISINFFGDQVVCHLCPEKVDPIVEMYPRHYGQTFTCEMAFDEFYQRVLESGVALYKALFVRFEGKKEAHKTFFLVDPSNNLLEFKYYFDQSQNF</sequence>
<dbReference type="RefSeq" id="WP_205310240.1">
    <property type="nucleotide sequence ID" value="NZ_JAERPS020000001.1"/>
</dbReference>
<evidence type="ECO:0000313" key="2">
    <source>
        <dbReference type="EMBL" id="MBZ9610216.1"/>
    </source>
</evidence>
<accession>A0ABS7X3T9</accession>
<gene>
    <name evidence="2" type="ORF">I4W93_001275</name>
</gene>
<dbReference type="EMBL" id="JAERPS020000001">
    <property type="protein sequence ID" value="MBZ9610216.1"/>
    <property type="molecule type" value="Genomic_DNA"/>
</dbReference>
<name>A0ABS7X3T9_9GAMM</name>
<dbReference type="Pfam" id="PF00903">
    <property type="entry name" value="Glyoxalase"/>
    <property type="match status" value="1"/>
</dbReference>
<dbReference type="InterPro" id="IPR004360">
    <property type="entry name" value="Glyas_Fos-R_dOase_dom"/>
</dbReference>
<dbReference type="SUPFAM" id="SSF54593">
    <property type="entry name" value="Glyoxalase/Bleomycin resistance protein/Dihydroxybiphenyl dioxygenase"/>
    <property type="match status" value="1"/>
</dbReference>
<feature type="domain" description="VOC" evidence="1">
    <location>
        <begin position="4"/>
        <end position="124"/>
    </location>
</feature>
<proteinExistence type="predicted"/>